<dbReference type="Gene3D" id="3.40.50.300">
    <property type="entry name" value="P-loop containing nucleotide triphosphate hydrolases"/>
    <property type="match status" value="1"/>
</dbReference>
<dbReference type="InterPro" id="IPR035994">
    <property type="entry name" value="Nucleoside_phosphorylase_sf"/>
</dbReference>
<feature type="repeat" description="WD" evidence="7">
    <location>
        <begin position="723"/>
        <end position="764"/>
    </location>
</feature>
<keyword evidence="1 7" id="KW-0853">WD repeat</keyword>
<keyword evidence="2" id="KW-0677">Repeat</keyword>
<dbReference type="InterPro" id="IPR056884">
    <property type="entry name" value="NPHP3-like_N"/>
</dbReference>
<dbReference type="eggNOG" id="KOG0272">
    <property type="taxonomic scope" value="Eukaryota"/>
</dbReference>
<dbReference type="PANTHER" id="PTHR22847:SF637">
    <property type="entry name" value="WD REPEAT DOMAIN 5B"/>
    <property type="match status" value="1"/>
</dbReference>
<dbReference type="AlphaFoldDB" id="J3PIB1"/>
<evidence type="ECO:0000313" key="10">
    <source>
        <dbReference type="EMBL" id="EJT69130.1"/>
    </source>
</evidence>
<dbReference type="OrthoDB" id="538223at2759"/>
<comment type="similarity">
    <text evidence="4">Belongs to the WD repeat MDV1/CAF4 family.</text>
</comment>
<dbReference type="GO" id="GO:1990234">
    <property type="term" value="C:transferase complex"/>
    <property type="evidence" value="ECO:0007669"/>
    <property type="project" value="UniProtKB-ARBA"/>
</dbReference>
<dbReference type="Pfam" id="PF00400">
    <property type="entry name" value="WD40"/>
    <property type="match status" value="5"/>
</dbReference>
<dbReference type="Pfam" id="PF24883">
    <property type="entry name" value="NPHP3_N"/>
    <property type="match status" value="1"/>
</dbReference>
<evidence type="ECO:0000256" key="5">
    <source>
        <dbReference type="ARBA" id="ARBA00039789"/>
    </source>
</evidence>
<dbReference type="EnsemblFungi" id="EJT69130">
    <property type="protein sequence ID" value="EJT69130"/>
    <property type="gene ID" value="GGTG_13239"/>
</dbReference>
<feature type="repeat" description="WD" evidence="7">
    <location>
        <begin position="765"/>
        <end position="816"/>
    </location>
</feature>
<proteinExistence type="inferred from homology"/>
<feature type="region of interest" description="Disordered" evidence="8">
    <location>
        <begin position="1083"/>
        <end position="1104"/>
    </location>
</feature>
<dbReference type="Proteomes" id="UP000006039">
    <property type="component" value="Unassembled WGS sequence"/>
</dbReference>
<dbReference type="GO" id="GO:0005634">
    <property type="term" value="C:nucleus"/>
    <property type="evidence" value="ECO:0007669"/>
    <property type="project" value="TreeGrafter"/>
</dbReference>
<feature type="repeat" description="WD" evidence="7">
    <location>
        <begin position="681"/>
        <end position="722"/>
    </location>
</feature>
<dbReference type="PROSITE" id="PS50837">
    <property type="entry name" value="NACHT"/>
    <property type="match status" value="1"/>
</dbReference>
<dbReference type="STRING" id="644352.J3PIB1"/>
<dbReference type="SUPFAM" id="SSF52540">
    <property type="entry name" value="P-loop containing nucleoside triphosphate hydrolases"/>
    <property type="match status" value="1"/>
</dbReference>
<dbReference type="InterPro" id="IPR001680">
    <property type="entry name" value="WD40_rpt"/>
</dbReference>
<dbReference type="HOGENOM" id="CLU_000288_6_16_1"/>
<keyword evidence="3" id="KW-0175">Coiled coil</keyword>
<sequence length="1131" mass="124885">MATPEMRQAMNGQRQNIIQHQGTGDHNKYETHHHTHVEYAQSNHCPKYLAEVDPHEVKTRIEETKGGLLKDASSWILHHADFQQWRDRDSQLLRIKGDPGKGKTMLLCTIIDELEGETKLRNPEATTLLSYFFCQATDASLNNATAVLRGLIYMLVKQRDSLLSHLRDKFDDSGQPRFQDAGAWNVLSGILVNILRDGKLPKTDLIIDALDECTIGRDKLVDLVRQNASSGVRWIVSSRNNVELSGQLDYPHSTLELEQPDNAKAVSLAVHTYINSKTAHIKSPLQDHVREVLRQKADGTFLWVALVVQELKRAKPWEVRRMVDEVPTGLDELYSRMIQQIRQLRRSEQDYCRLVLSAVTLAYRPLRLPELGVVSGLPDDISGEDEYIREVVNTSGSFLTVRGKTVYFVHQSAKEYLADKATWTIFPSGPAAAHYVMFRRSLNALSVLRYDIYGLRHLGTLINDVKVPNPDPLAALRYSCVYWIDHFCNAYDGVPTVSFLVLLFLFHLFKVLGMSRGRSAGAFIHDCSQYLKVGTVLNRYLQCQGHLRDNSDVHNFLQQYFLYWIEALSLCGAISDGVLAVARLERLLKASLQLPPPRFLLTVLQTITTDSELLLLTQDAHRFLRSNGFIIKNAPLQAYASALLFSPTKSICRQLFRKEKPKWVTIQPTPCTHWSPLVQTLTGHTDWVYAVAFSPDGQLVASASHDHTVKLWHAGTGEKKQTLTGHTDSVLAVAFSPDGQLVASASGDRTVKLWHAGTGEEKQTLTGHTDSVLAVAFSPDGQLVASASDDGTLVASASGDRTVKLWHAGTGEEKQTLTGHTDSVLAVAFSPDGQLVASASDDGTVKLWHAGTGEEKQTLRGHTDWISAVAFSPDGQLVASASGDRTVKLWHAGTGEKIQTLPGNRFIRTIKFDVSTQSLLTNTGRISLGSAAPATAQNSEIANAAPAAGAATQRRREQQLKQKPYGLDGDGSWITYDGERVLWLPHEFRPWSSAAWGSAIAIGCISGRVLIFRFSDGETPLMNAPSMFETEPRQAPRWQDANTAGLCGVSDYADSHKNDEWQHYTAAAAVGCAKELFSHVRPAKPTKPESVPMDGHSEMGRSGGPRSQGFCGVYHSGSGSFPVGCNLNIGR</sequence>
<evidence type="ECO:0000256" key="7">
    <source>
        <dbReference type="PROSITE-ProRule" id="PRU00221"/>
    </source>
</evidence>
<reference evidence="10" key="2">
    <citation type="submission" date="2010-07" db="EMBL/GenBank/DDBJ databases">
        <authorList>
            <consortium name="The Broad Institute Genome Sequencing Platform"/>
            <consortium name="Broad Institute Genome Sequencing Center for Infectious Disease"/>
            <person name="Ma L.-J."/>
            <person name="Dead R."/>
            <person name="Young S."/>
            <person name="Zeng Q."/>
            <person name="Koehrsen M."/>
            <person name="Alvarado L."/>
            <person name="Berlin A."/>
            <person name="Chapman S.B."/>
            <person name="Chen Z."/>
            <person name="Freedman E."/>
            <person name="Gellesch M."/>
            <person name="Goldberg J."/>
            <person name="Griggs A."/>
            <person name="Gujja S."/>
            <person name="Heilman E.R."/>
            <person name="Heiman D."/>
            <person name="Hepburn T."/>
            <person name="Howarth C."/>
            <person name="Jen D."/>
            <person name="Larson L."/>
            <person name="Mehta T."/>
            <person name="Neiman D."/>
            <person name="Pearson M."/>
            <person name="Roberts A."/>
            <person name="Saif S."/>
            <person name="Shea T."/>
            <person name="Shenoy N."/>
            <person name="Sisk P."/>
            <person name="Stolte C."/>
            <person name="Sykes S."/>
            <person name="Walk T."/>
            <person name="White J."/>
            <person name="Yandava C."/>
            <person name="Haas B."/>
            <person name="Nusbaum C."/>
            <person name="Birren B."/>
        </authorList>
    </citation>
    <scope>NUCLEOTIDE SEQUENCE</scope>
    <source>
        <strain evidence="10">R3-111a-1</strain>
    </source>
</reference>
<dbReference type="Gene3D" id="2.130.10.10">
    <property type="entry name" value="YVTN repeat-like/Quinoprotein amine dehydrogenase"/>
    <property type="match status" value="3"/>
</dbReference>
<evidence type="ECO:0000256" key="4">
    <source>
        <dbReference type="ARBA" id="ARBA00038415"/>
    </source>
</evidence>
<dbReference type="Gene3D" id="3.40.50.1580">
    <property type="entry name" value="Nucleoside phosphorylase domain"/>
    <property type="match status" value="1"/>
</dbReference>
<dbReference type="EMBL" id="GL385405">
    <property type="protein sequence ID" value="EJT69130.1"/>
    <property type="molecule type" value="Genomic_DNA"/>
</dbReference>
<reference evidence="12" key="1">
    <citation type="submission" date="2010-07" db="EMBL/GenBank/DDBJ databases">
        <title>The genome sequence of Gaeumannomyces graminis var. tritici strain R3-111a-1.</title>
        <authorList>
            <consortium name="The Broad Institute Genome Sequencing Platform"/>
            <person name="Ma L.-J."/>
            <person name="Dead R."/>
            <person name="Young S."/>
            <person name="Zeng Q."/>
            <person name="Koehrsen M."/>
            <person name="Alvarado L."/>
            <person name="Berlin A."/>
            <person name="Chapman S.B."/>
            <person name="Chen Z."/>
            <person name="Freedman E."/>
            <person name="Gellesch M."/>
            <person name="Goldberg J."/>
            <person name="Griggs A."/>
            <person name="Gujja S."/>
            <person name="Heilman E.R."/>
            <person name="Heiman D."/>
            <person name="Hepburn T."/>
            <person name="Howarth C."/>
            <person name="Jen D."/>
            <person name="Larson L."/>
            <person name="Mehta T."/>
            <person name="Neiman D."/>
            <person name="Pearson M."/>
            <person name="Roberts A."/>
            <person name="Saif S."/>
            <person name="Shea T."/>
            <person name="Shenoy N."/>
            <person name="Sisk P."/>
            <person name="Stolte C."/>
            <person name="Sykes S."/>
            <person name="Walk T."/>
            <person name="White J."/>
            <person name="Yandava C."/>
            <person name="Haas B."/>
            <person name="Nusbaum C."/>
            <person name="Birren B."/>
        </authorList>
    </citation>
    <scope>NUCLEOTIDE SEQUENCE [LARGE SCALE GENOMIC DNA]</scope>
    <source>
        <strain evidence="12">R3-111a-1</strain>
    </source>
</reference>
<evidence type="ECO:0000313" key="12">
    <source>
        <dbReference type="Proteomes" id="UP000006039"/>
    </source>
</evidence>
<evidence type="ECO:0000313" key="11">
    <source>
        <dbReference type="EnsemblFungi" id="EJT69130"/>
    </source>
</evidence>
<dbReference type="GO" id="GO:0003824">
    <property type="term" value="F:catalytic activity"/>
    <property type="evidence" value="ECO:0007669"/>
    <property type="project" value="InterPro"/>
</dbReference>
<comment type="function">
    <text evidence="6">Involved in mitochondrial fission. Acts as an adapter protein required to form mitochondrial fission complexes. Formation of these complexes is required to promote constriction and fission of the mitochondrial compartment at a late step in mitochondrial division.</text>
</comment>
<protein>
    <recommendedName>
        <fullName evidence="5">Mitochondrial division protein 1</fullName>
    </recommendedName>
</protein>
<evidence type="ECO:0000256" key="6">
    <source>
        <dbReference type="ARBA" id="ARBA00043913"/>
    </source>
</evidence>
<evidence type="ECO:0000259" key="9">
    <source>
        <dbReference type="PROSITE" id="PS50837"/>
    </source>
</evidence>
<gene>
    <name evidence="11" type="primary">20353697</name>
    <name evidence="10" type="ORF">GGTG_13239</name>
</gene>
<dbReference type="GeneID" id="20353697"/>
<dbReference type="SUPFAM" id="SSF50978">
    <property type="entry name" value="WD40 repeat-like"/>
    <property type="match status" value="1"/>
</dbReference>
<name>J3PIB1_GAET3</name>
<feature type="repeat" description="WD" evidence="7">
    <location>
        <begin position="817"/>
        <end position="858"/>
    </location>
</feature>
<dbReference type="RefSeq" id="XP_009229409.1">
    <property type="nucleotide sequence ID" value="XM_009231145.1"/>
</dbReference>
<reference evidence="11" key="4">
    <citation type="journal article" date="2015" name="G3 (Bethesda)">
        <title>Genome sequences of three phytopathogenic species of the Magnaporthaceae family of fungi.</title>
        <authorList>
            <person name="Okagaki L.H."/>
            <person name="Nunes C.C."/>
            <person name="Sailsbery J."/>
            <person name="Clay B."/>
            <person name="Brown D."/>
            <person name="John T."/>
            <person name="Oh Y."/>
            <person name="Young N."/>
            <person name="Fitzgerald M."/>
            <person name="Haas B.J."/>
            <person name="Zeng Q."/>
            <person name="Young S."/>
            <person name="Adiconis X."/>
            <person name="Fan L."/>
            <person name="Levin J.Z."/>
            <person name="Mitchell T.K."/>
            <person name="Okubara P.A."/>
            <person name="Farman M.L."/>
            <person name="Kohn L.M."/>
            <person name="Birren B."/>
            <person name="Ma L.-J."/>
            <person name="Dean R.A."/>
        </authorList>
    </citation>
    <scope>NUCLEOTIDE SEQUENCE</scope>
    <source>
        <strain evidence="11">R3-111a-1</strain>
    </source>
</reference>
<evidence type="ECO:0000256" key="8">
    <source>
        <dbReference type="SAM" id="MobiDB-lite"/>
    </source>
</evidence>
<dbReference type="InterPro" id="IPR020472">
    <property type="entry name" value="WD40_PAC1"/>
</dbReference>
<dbReference type="InterPro" id="IPR036322">
    <property type="entry name" value="WD40_repeat_dom_sf"/>
</dbReference>
<dbReference type="PROSITE" id="PS50082">
    <property type="entry name" value="WD_REPEATS_2"/>
    <property type="match status" value="5"/>
</dbReference>
<dbReference type="PRINTS" id="PR00320">
    <property type="entry name" value="GPROTEINBRPT"/>
</dbReference>
<dbReference type="PANTHER" id="PTHR22847">
    <property type="entry name" value="WD40 REPEAT PROTEIN"/>
    <property type="match status" value="1"/>
</dbReference>
<evidence type="ECO:0000256" key="3">
    <source>
        <dbReference type="ARBA" id="ARBA00023054"/>
    </source>
</evidence>
<dbReference type="SMART" id="SM00320">
    <property type="entry name" value="WD40"/>
    <property type="match status" value="5"/>
</dbReference>
<dbReference type="InterPro" id="IPR027417">
    <property type="entry name" value="P-loop_NTPase"/>
</dbReference>
<reference evidence="10" key="3">
    <citation type="submission" date="2010-09" db="EMBL/GenBank/DDBJ databases">
        <title>Annotation of Gaeumannomyces graminis var. tritici R3-111a-1.</title>
        <authorList>
            <consortium name="The Broad Institute Genome Sequencing Platform"/>
            <person name="Ma L.-J."/>
            <person name="Dead R."/>
            <person name="Young S.K."/>
            <person name="Zeng Q."/>
            <person name="Gargeya S."/>
            <person name="Fitzgerald M."/>
            <person name="Haas B."/>
            <person name="Abouelleil A."/>
            <person name="Alvarado L."/>
            <person name="Arachchi H.M."/>
            <person name="Berlin A."/>
            <person name="Brown A."/>
            <person name="Chapman S.B."/>
            <person name="Chen Z."/>
            <person name="Dunbar C."/>
            <person name="Freedman E."/>
            <person name="Gearin G."/>
            <person name="Gellesch M."/>
            <person name="Goldberg J."/>
            <person name="Griggs A."/>
            <person name="Gujja S."/>
            <person name="Heiman D."/>
            <person name="Howarth C."/>
            <person name="Larson L."/>
            <person name="Lui A."/>
            <person name="MacDonald P.J.P."/>
            <person name="Mehta T."/>
            <person name="Montmayeur A."/>
            <person name="Murphy C."/>
            <person name="Neiman D."/>
            <person name="Pearson M."/>
            <person name="Priest M."/>
            <person name="Roberts A."/>
            <person name="Saif S."/>
            <person name="Shea T."/>
            <person name="Shenoy N."/>
            <person name="Sisk P."/>
            <person name="Stolte C."/>
            <person name="Sykes S."/>
            <person name="Yandava C."/>
            <person name="Wortman J."/>
            <person name="Nusbaum C."/>
            <person name="Birren B."/>
        </authorList>
    </citation>
    <scope>NUCLEOTIDE SEQUENCE</scope>
    <source>
        <strain evidence="10">R3-111a-1</strain>
    </source>
</reference>
<reference evidence="11" key="5">
    <citation type="submission" date="2018-04" db="UniProtKB">
        <authorList>
            <consortium name="EnsemblFungi"/>
        </authorList>
    </citation>
    <scope>IDENTIFICATION</scope>
    <source>
        <strain evidence="11">R3-111a-1</strain>
    </source>
</reference>
<accession>J3PIB1</accession>
<dbReference type="PROSITE" id="PS50294">
    <property type="entry name" value="WD_REPEATS_REGION"/>
    <property type="match status" value="5"/>
</dbReference>
<evidence type="ECO:0000256" key="2">
    <source>
        <dbReference type="ARBA" id="ARBA00022737"/>
    </source>
</evidence>
<dbReference type="VEuPathDB" id="FungiDB:GGTG_13239"/>
<dbReference type="InterPro" id="IPR015943">
    <property type="entry name" value="WD40/YVTN_repeat-like_dom_sf"/>
</dbReference>
<organism evidence="10">
    <name type="scientific">Gaeumannomyces tritici (strain R3-111a-1)</name>
    <name type="common">Wheat and barley take-all root rot fungus</name>
    <name type="synonym">Gaeumannomyces graminis var. tritici</name>
    <dbReference type="NCBI Taxonomy" id="644352"/>
    <lineage>
        <taxon>Eukaryota</taxon>
        <taxon>Fungi</taxon>
        <taxon>Dikarya</taxon>
        <taxon>Ascomycota</taxon>
        <taxon>Pezizomycotina</taxon>
        <taxon>Sordariomycetes</taxon>
        <taxon>Sordariomycetidae</taxon>
        <taxon>Magnaporthales</taxon>
        <taxon>Magnaporthaceae</taxon>
        <taxon>Gaeumannomyces</taxon>
    </lineage>
</organism>
<dbReference type="CDD" id="cd00200">
    <property type="entry name" value="WD40"/>
    <property type="match status" value="1"/>
</dbReference>
<evidence type="ECO:0000256" key="1">
    <source>
        <dbReference type="ARBA" id="ARBA00022574"/>
    </source>
</evidence>
<dbReference type="InterPro" id="IPR007111">
    <property type="entry name" value="NACHT_NTPase"/>
</dbReference>
<dbReference type="GO" id="GO:0009116">
    <property type="term" value="P:nucleoside metabolic process"/>
    <property type="evidence" value="ECO:0007669"/>
    <property type="project" value="InterPro"/>
</dbReference>
<feature type="region of interest" description="Disordered" evidence="8">
    <location>
        <begin position="945"/>
        <end position="964"/>
    </location>
</feature>
<feature type="domain" description="NACHT" evidence="9">
    <location>
        <begin position="91"/>
        <end position="241"/>
    </location>
</feature>
<keyword evidence="12" id="KW-1185">Reference proteome</keyword>
<feature type="repeat" description="WD" evidence="7">
    <location>
        <begin position="859"/>
        <end position="900"/>
    </location>
</feature>